<evidence type="ECO:0000313" key="1">
    <source>
        <dbReference type="EMBL" id="PCS21591.1"/>
    </source>
</evidence>
<protein>
    <submittedName>
        <fullName evidence="1">Uncharacterized protein</fullName>
    </submittedName>
</protein>
<organism evidence="1 2">
    <name type="scientific">Candidatus Enterovibrio escicola</name>
    <dbReference type="NCBI Taxonomy" id="1927127"/>
    <lineage>
        <taxon>Bacteria</taxon>
        <taxon>Pseudomonadati</taxon>
        <taxon>Pseudomonadota</taxon>
        <taxon>Gammaproteobacteria</taxon>
        <taxon>Vibrionales</taxon>
        <taxon>Vibrionaceae</taxon>
        <taxon>Enterovibrio</taxon>
    </lineage>
</organism>
<proteinExistence type="predicted"/>
<comment type="caution">
    <text evidence="1">The sequence shown here is derived from an EMBL/GenBank/DDBJ whole genome shotgun (WGS) entry which is preliminary data.</text>
</comment>
<reference evidence="2" key="1">
    <citation type="submission" date="2017-04" db="EMBL/GenBank/DDBJ databases">
        <title>Genome evolution of the luminous symbionts of deep sea anglerfish.</title>
        <authorList>
            <person name="Hendry T.A."/>
        </authorList>
    </citation>
    <scope>NUCLEOTIDE SEQUENCE [LARGE SCALE GENOMIC DNA]</scope>
</reference>
<gene>
    <name evidence="1" type="ORF">BTN49_2840</name>
</gene>
<name>A0A2A5T0C2_9GAMM</name>
<dbReference type="AlphaFoldDB" id="A0A2A5T0C2"/>
<accession>A0A2A5T0C2</accession>
<dbReference type="EMBL" id="NBYY01000033">
    <property type="protein sequence ID" value="PCS21591.1"/>
    <property type="molecule type" value="Genomic_DNA"/>
</dbReference>
<keyword evidence="2" id="KW-1185">Reference proteome</keyword>
<sequence length="60" mass="6750">MIKEVASETVVDVTTATIDLLMPYKNHAHTITTDKDQEFSNHGRLKNSDLNVLFTHSSFS</sequence>
<evidence type="ECO:0000313" key="2">
    <source>
        <dbReference type="Proteomes" id="UP000219020"/>
    </source>
</evidence>
<dbReference type="Proteomes" id="UP000219020">
    <property type="component" value="Unassembled WGS sequence"/>
</dbReference>